<evidence type="ECO:0000313" key="3">
    <source>
        <dbReference type="Proteomes" id="UP000295636"/>
    </source>
</evidence>
<name>A0A4R5KX41_9BACL</name>
<evidence type="ECO:0000256" key="1">
    <source>
        <dbReference type="SAM" id="MobiDB-lite"/>
    </source>
</evidence>
<dbReference type="Proteomes" id="UP000295636">
    <property type="component" value="Unassembled WGS sequence"/>
</dbReference>
<comment type="caution">
    <text evidence="2">The sequence shown here is derived from an EMBL/GenBank/DDBJ whole genome shotgun (WGS) entry which is preliminary data.</text>
</comment>
<feature type="region of interest" description="Disordered" evidence="1">
    <location>
        <begin position="1"/>
        <end position="31"/>
    </location>
</feature>
<organism evidence="2 3">
    <name type="scientific">Paenibacillus piri</name>
    <dbReference type="NCBI Taxonomy" id="2547395"/>
    <lineage>
        <taxon>Bacteria</taxon>
        <taxon>Bacillati</taxon>
        <taxon>Bacillota</taxon>
        <taxon>Bacilli</taxon>
        <taxon>Bacillales</taxon>
        <taxon>Paenibacillaceae</taxon>
        <taxon>Paenibacillus</taxon>
    </lineage>
</organism>
<feature type="compositionally biased region" description="Basic and acidic residues" evidence="1">
    <location>
        <begin position="508"/>
        <end position="525"/>
    </location>
</feature>
<feature type="region of interest" description="Disordered" evidence="1">
    <location>
        <begin position="588"/>
        <end position="643"/>
    </location>
</feature>
<feature type="region of interest" description="Disordered" evidence="1">
    <location>
        <begin position="393"/>
        <end position="420"/>
    </location>
</feature>
<dbReference type="AlphaFoldDB" id="A0A4R5KX41"/>
<feature type="region of interest" description="Disordered" evidence="1">
    <location>
        <begin position="709"/>
        <end position="732"/>
    </location>
</feature>
<dbReference type="EMBL" id="SMRT01000002">
    <property type="protein sequence ID" value="TDF99560.1"/>
    <property type="molecule type" value="Genomic_DNA"/>
</dbReference>
<accession>A0A4R5KX41</accession>
<feature type="region of interest" description="Disordered" evidence="1">
    <location>
        <begin position="503"/>
        <end position="525"/>
    </location>
</feature>
<dbReference type="CDD" id="cd22744">
    <property type="entry name" value="OTU"/>
    <property type="match status" value="1"/>
</dbReference>
<sequence>MSRSAPEPSHKSVPKQTWPGGAARSNAGAGQSDITAAAAGAGGGFSPHMGIQLQRTIGNRAAAKLLQSRPVSVSLHAGGNSPIRRMPIVKDNVHRRANEKDSPESIIETSKLSLSERNALVIDLQSEGNEALLDAILKEWGAAPIKDEDKLEHLFELSAQIAKLRDKTPDSYSEEDSAGLKKIELELAEAQSVMDQNGNNPSVQIYRDVIFSLTRELAKLGGKGAEQHAPAELNMQVSPGDRQGYRDDMKRMGTWAGEAEAEKMAEIMHINAPIFVISKGTFRLVTQVGAAYKGVGSLALVHLGNHYEVVRGVQDGTKKGGESEWLKTSKSGDCLFESMLLIHHNGVRKSEEKLQKGIQGMRKLVADGLSDDAIDESIQELLVFGDSAGAGPNTSKLVSGRRAEADQKKQEARRQKIREQNEANVRKVDESFINERESELAELETLDTFGIGKAKKSYLKMRENDPTSQATFKALRELGQLLREAKLALRRQRGDFDLDFSQYEADESSEKPAKRSDETFDRPKNLAERLELEAKARQDTLARDDIKYAGSKNNGKQYVITVNGVNDEFVLDKLGQLVRRFTRRNVSSHNRDEIKGDKHDEERGMYPSNLSPFPRARDKQQARGTGSNKIKNESPEMHHVQGHKPSDYLSVTADTGNAKNPQGKEFDALATYLIDLSYIDPENISAIYTSLGMRYFMLDVFEGDRKDAVGKAEQEQKKSGPSSQKMAKDHKELSEKEWQALLDVIRTKEVLVEGMIPEDALTKL</sequence>
<feature type="compositionally biased region" description="Basic and acidic residues" evidence="1">
    <location>
        <begin position="630"/>
        <end position="639"/>
    </location>
</feature>
<gene>
    <name evidence="2" type="ORF">E1757_06885</name>
</gene>
<dbReference type="OrthoDB" id="4380123at2"/>
<reference evidence="2 3" key="1">
    <citation type="submission" date="2019-03" db="EMBL/GenBank/DDBJ databases">
        <title>This is whole genome sequence of Paenibacillus sp MS74 strain.</title>
        <authorList>
            <person name="Trinh H.N."/>
        </authorList>
    </citation>
    <scope>NUCLEOTIDE SEQUENCE [LARGE SCALE GENOMIC DNA]</scope>
    <source>
        <strain evidence="2 3">MS74</strain>
    </source>
</reference>
<evidence type="ECO:0000313" key="2">
    <source>
        <dbReference type="EMBL" id="TDF99560.1"/>
    </source>
</evidence>
<keyword evidence="3" id="KW-1185">Reference proteome</keyword>
<dbReference type="Gene3D" id="3.90.70.80">
    <property type="match status" value="1"/>
</dbReference>
<feature type="compositionally biased region" description="Basic and acidic residues" evidence="1">
    <location>
        <begin position="589"/>
        <end position="604"/>
    </location>
</feature>
<protein>
    <submittedName>
        <fullName evidence="2">Uncharacterized protein</fullName>
    </submittedName>
</protein>
<feature type="compositionally biased region" description="Basic and acidic residues" evidence="1">
    <location>
        <begin position="709"/>
        <end position="718"/>
    </location>
</feature>
<proteinExistence type="predicted"/>
<dbReference type="RefSeq" id="WP_133226100.1">
    <property type="nucleotide sequence ID" value="NZ_SMRT01000002.1"/>
</dbReference>
<feature type="compositionally biased region" description="Basic and acidic residues" evidence="1">
    <location>
        <begin position="401"/>
        <end position="420"/>
    </location>
</feature>